<evidence type="ECO:0000256" key="1">
    <source>
        <dbReference type="SAM" id="MobiDB-lite"/>
    </source>
</evidence>
<sequence length="43" mass="4493">MAAQDNELSSHRTRTNLRPEPVASTTSSTAVLDAPTAELAPQG</sequence>
<reference evidence="2 3" key="1">
    <citation type="submission" date="2021-01" db="EMBL/GenBank/DDBJ databases">
        <title>Sequencing the genomes of 1000 actinobacteria strains.</title>
        <authorList>
            <person name="Klenk H.-P."/>
        </authorList>
    </citation>
    <scope>NUCLEOTIDE SEQUENCE [LARGE SCALE GENOMIC DNA]</scope>
    <source>
        <strain evidence="2 3">DSM 20542</strain>
    </source>
</reference>
<gene>
    <name evidence="2" type="ORF">JOE58_000441</name>
</gene>
<evidence type="ECO:0000313" key="2">
    <source>
        <dbReference type="EMBL" id="MBM7801190.1"/>
    </source>
</evidence>
<proteinExistence type="predicted"/>
<protein>
    <submittedName>
        <fullName evidence="2">Uncharacterized protein</fullName>
    </submittedName>
</protein>
<dbReference type="EMBL" id="JAFBCG010000001">
    <property type="protein sequence ID" value="MBM7801190.1"/>
    <property type="molecule type" value="Genomic_DNA"/>
</dbReference>
<dbReference type="Proteomes" id="UP000746584">
    <property type="component" value="Unassembled WGS sequence"/>
</dbReference>
<evidence type="ECO:0000313" key="3">
    <source>
        <dbReference type="Proteomes" id="UP000746584"/>
    </source>
</evidence>
<name>A0ABS2RQD0_9MICO</name>
<dbReference type="RefSeq" id="WP_268239142.1">
    <property type="nucleotide sequence ID" value="NZ_BMOI01000004.1"/>
</dbReference>
<comment type="caution">
    <text evidence="2">The sequence shown here is derived from an EMBL/GenBank/DDBJ whole genome shotgun (WGS) entry which is preliminary data.</text>
</comment>
<keyword evidence="3" id="KW-1185">Reference proteome</keyword>
<organism evidence="2 3">
    <name type="scientific">Curtobacterium luteum</name>
    <dbReference type="NCBI Taxonomy" id="33881"/>
    <lineage>
        <taxon>Bacteria</taxon>
        <taxon>Bacillati</taxon>
        <taxon>Actinomycetota</taxon>
        <taxon>Actinomycetes</taxon>
        <taxon>Micrococcales</taxon>
        <taxon>Microbacteriaceae</taxon>
        <taxon>Curtobacterium</taxon>
    </lineage>
</organism>
<accession>A0ABS2RQD0</accession>
<feature type="region of interest" description="Disordered" evidence="1">
    <location>
        <begin position="1"/>
        <end position="43"/>
    </location>
</feature>